<proteinExistence type="inferred from homology"/>
<dbReference type="AlphaFoldDB" id="A0A8J2BJR0"/>
<feature type="transmembrane region" description="Helical" evidence="5">
    <location>
        <begin position="444"/>
        <end position="464"/>
    </location>
</feature>
<feature type="transmembrane region" description="Helical" evidence="5">
    <location>
        <begin position="368"/>
        <end position="391"/>
    </location>
</feature>
<feature type="transmembrane region" description="Helical" evidence="5">
    <location>
        <begin position="403"/>
        <end position="424"/>
    </location>
</feature>
<feature type="transmembrane region" description="Helical" evidence="5">
    <location>
        <begin position="37"/>
        <end position="55"/>
    </location>
</feature>
<feature type="domain" description="NADH:quinone oxidoreductase/Mrp antiporter transmembrane" evidence="7">
    <location>
        <begin position="121"/>
        <end position="412"/>
    </location>
</feature>
<protein>
    <recommendedName>
        <fullName evidence="5">NADH-quinone oxidoreductase subunit N</fullName>
        <ecNumber evidence="5">7.1.1.-</ecNumber>
    </recommendedName>
    <alternativeName>
        <fullName evidence="5">NADH dehydrogenase I subunit N</fullName>
    </alternativeName>
    <alternativeName>
        <fullName evidence="5">NDH-1 subunit N</fullName>
    </alternativeName>
</protein>
<sequence>MSFETFVMLLSPEALLVGVALGLLSLQSFFPLPSRRVGELVLLATGLVSLAILFTRGYHGIFWHGAYVWDPMASFWKGFFVVSTFLLTFLSLLGEPPAEERAEFFILPLFSAAGMCLLASARDFLVLFVALELVTLSLYVLVGYQRGDAAALEAAVKYLIVGALASAFVVMGIAYIYGATGSTQFDEVAARAARIRDEKLLLLVAGVLLLLVGLGFKTTTVPFHAWAPDVYQGAPTPVTAFLAVASKASGFVALLRVLNLPLAAGVLRDRWIPALVLCAALSVLLGNLAAIPQRNVKRMLAYSGIGHAGFLLIGLSSGNPVGCASVLYYLWAYLLAIFSAFLVLVLVGREGGGDNLSDLAGLYRRSPLLAWSMALAMVSLAGIPPLSGFFGKLMVFLAAWQSGHYLLVAVGLACAAAGLYYYLGVIRVMFWSEPSHPQTVLVPWPAQVVLYVLLGALVFLGLYAQPLLEAVARIVS</sequence>
<feature type="transmembrane region" description="Helical" evidence="5">
    <location>
        <begin position="238"/>
        <end position="259"/>
    </location>
</feature>
<feature type="transmembrane region" description="Helical" evidence="5">
    <location>
        <begin position="158"/>
        <end position="179"/>
    </location>
</feature>
<feature type="transmembrane region" description="Helical" evidence="5">
    <location>
        <begin position="105"/>
        <end position="138"/>
    </location>
</feature>
<dbReference type="InterPro" id="IPR003918">
    <property type="entry name" value="NADH_UbQ_OxRdtase"/>
</dbReference>
<dbReference type="HAMAP" id="MF_00445">
    <property type="entry name" value="NDH1_NuoN_1"/>
    <property type="match status" value="1"/>
</dbReference>
<evidence type="ECO:0000313" key="8">
    <source>
        <dbReference type="EMBL" id="CAF0700772.1"/>
    </source>
</evidence>
<evidence type="ECO:0000256" key="6">
    <source>
        <dbReference type="RuleBase" id="RU000320"/>
    </source>
</evidence>
<reference evidence="8" key="1">
    <citation type="submission" date="2021-02" db="EMBL/GenBank/DDBJ databases">
        <authorList>
            <person name="Cremers G."/>
            <person name="Picone N."/>
        </authorList>
    </citation>
    <scope>NUCLEOTIDE SEQUENCE</scope>
    <source>
        <strain evidence="8">PQ17</strain>
    </source>
</reference>
<keyword evidence="5" id="KW-1003">Cell membrane</keyword>
<organism evidence="8 9">
    <name type="scientific">Candidatus Methylacidithermus pantelleriae</name>
    <dbReference type="NCBI Taxonomy" id="2744239"/>
    <lineage>
        <taxon>Bacteria</taxon>
        <taxon>Pseudomonadati</taxon>
        <taxon>Verrucomicrobiota</taxon>
        <taxon>Methylacidiphilae</taxon>
        <taxon>Methylacidiphilales</taxon>
        <taxon>Methylacidiphilaceae</taxon>
        <taxon>Candidatus Methylacidithermus</taxon>
    </lineage>
</organism>
<keyword evidence="5" id="KW-0813">Transport</keyword>
<evidence type="ECO:0000256" key="3">
    <source>
        <dbReference type="ARBA" id="ARBA00022989"/>
    </source>
</evidence>
<comment type="function">
    <text evidence="5">NDH-1 shuttles electrons from NADH, via FMN and iron-sulfur (Fe-S) centers, to quinones in the respiratory chain. The immediate electron acceptor for the enzyme in this species is believed to be ubiquinone. Couples the redox reaction to proton translocation (for every two electrons transferred, four hydrogen ions are translocated across the cytoplasmic membrane), and thus conserves the redox energy in a proton gradient.</text>
</comment>
<dbReference type="GO" id="GO:0042773">
    <property type="term" value="P:ATP synthesis coupled electron transport"/>
    <property type="evidence" value="ECO:0007669"/>
    <property type="project" value="InterPro"/>
</dbReference>
<comment type="subunit">
    <text evidence="5">NDH-1 is composed of 14 different subunits. Subunits NuoA, H, J, K, L, M, N constitute the membrane sector of the complex.</text>
</comment>
<feature type="transmembrane region" description="Helical" evidence="5">
    <location>
        <begin position="200"/>
        <end position="218"/>
    </location>
</feature>
<evidence type="ECO:0000256" key="2">
    <source>
        <dbReference type="ARBA" id="ARBA00022692"/>
    </source>
</evidence>
<dbReference type="EC" id="7.1.1.-" evidence="5"/>
<dbReference type="GO" id="GO:0050136">
    <property type="term" value="F:NADH dehydrogenase (quinone) (non-electrogenic) activity"/>
    <property type="evidence" value="ECO:0007669"/>
    <property type="project" value="UniProtKB-UniRule"/>
</dbReference>
<keyword evidence="8" id="KW-0560">Oxidoreductase</keyword>
<keyword evidence="5" id="KW-1278">Translocase</keyword>
<dbReference type="Pfam" id="PF00361">
    <property type="entry name" value="Proton_antipo_M"/>
    <property type="match status" value="1"/>
</dbReference>
<dbReference type="NCBIfam" id="TIGR01770">
    <property type="entry name" value="NDH_I_N"/>
    <property type="match status" value="1"/>
</dbReference>
<dbReference type="Proteomes" id="UP000663859">
    <property type="component" value="Unassembled WGS sequence"/>
</dbReference>
<dbReference type="GO" id="GO:0048038">
    <property type="term" value="F:quinone binding"/>
    <property type="evidence" value="ECO:0007669"/>
    <property type="project" value="UniProtKB-KW"/>
</dbReference>
<evidence type="ECO:0000313" key="9">
    <source>
        <dbReference type="Proteomes" id="UP000663859"/>
    </source>
</evidence>
<feature type="transmembrane region" description="Helical" evidence="5">
    <location>
        <begin position="271"/>
        <end position="293"/>
    </location>
</feature>
<dbReference type="PRINTS" id="PR01437">
    <property type="entry name" value="NUOXDRDTASE4"/>
</dbReference>
<comment type="similarity">
    <text evidence="5">Belongs to the complex I subunit 2 family.</text>
</comment>
<feature type="transmembrane region" description="Helical" evidence="5">
    <location>
        <begin position="299"/>
        <end position="315"/>
    </location>
</feature>
<keyword evidence="5" id="KW-0874">Quinone</keyword>
<comment type="catalytic activity">
    <reaction evidence="5">
        <text>a quinone + NADH + 5 H(+)(in) = a quinol + NAD(+) + 4 H(+)(out)</text>
        <dbReference type="Rhea" id="RHEA:57888"/>
        <dbReference type="ChEBI" id="CHEBI:15378"/>
        <dbReference type="ChEBI" id="CHEBI:24646"/>
        <dbReference type="ChEBI" id="CHEBI:57540"/>
        <dbReference type="ChEBI" id="CHEBI:57945"/>
        <dbReference type="ChEBI" id="CHEBI:132124"/>
    </reaction>
</comment>
<keyword evidence="9" id="KW-1185">Reference proteome</keyword>
<feature type="transmembrane region" description="Helical" evidence="5">
    <location>
        <begin position="6"/>
        <end position="25"/>
    </location>
</feature>
<dbReference type="InterPro" id="IPR010096">
    <property type="entry name" value="NADH-Q_OxRdtase_suN/2"/>
</dbReference>
<comment type="subcellular location">
    <subcellularLocation>
        <location evidence="5">Cell membrane</location>
        <topology evidence="5">Multi-pass membrane protein</topology>
    </subcellularLocation>
    <subcellularLocation>
        <location evidence="1">Endomembrane system</location>
        <topology evidence="1">Multi-pass membrane protein</topology>
    </subcellularLocation>
    <subcellularLocation>
        <location evidence="6">Membrane</location>
        <topology evidence="6">Multi-pass membrane protein</topology>
    </subcellularLocation>
</comment>
<gene>
    <name evidence="5 8" type="primary">nuoN</name>
    <name evidence="8" type="ORF">MPNT_40028</name>
</gene>
<comment type="caution">
    <text evidence="8">The sequence shown here is derived from an EMBL/GenBank/DDBJ whole genome shotgun (WGS) entry which is preliminary data.</text>
</comment>
<feature type="transmembrane region" description="Helical" evidence="5">
    <location>
        <begin position="327"/>
        <end position="348"/>
    </location>
</feature>
<dbReference type="RefSeq" id="WP_214096402.1">
    <property type="nucleotide sequence ID" value="NZ_CAJNOB010000034.1"/>
</dbReference>
<evidence type="ECO:0000256" key="1">
    <source>
        <dbReference type="ARBA" id="ARBA00004127"/>
    </source>
</evidence>
<keyword evidence="5" id="KW-0520">NAD</keyword>
<dbReference type="PANTHER" id="PTHR22773">
    <property type="entry name" value="NADH DEHYDROGENASE"/>
    <property type="match status" value="1"/>
</dbReference>
<dbReference type="EMBL" id="CAJNOB010000034">
    <property type="protein sequence ID" value="CAF0700772.1"/>
    <property type="molecule type" value="Genomic_DNA"/>
</dbReference>
<dbReference type="GO" id="GO:0012505">
    <property type="term" value="C:endomembrane system"/>
    <property type="evidence" value="ECO:0007669"/>
    <property type="project" value="UniProtKB-SubCell"/>
</dbReference>
<evidence type="ECO:0000256" key="4">
    <source>
        <dbReference type="ARBA" id="ARBA00023136"/>
    </source>
</evidence>
<dbReference type="InterPro" id="IPR001750">
    <property type="entry name" value="ND/Mrp_TM"/>
</dbReference>
<feature type="transmembrane region" description="Helical" evidence="5">
    <location>
        <begin position="75"/>
        <end position="93"/>
    </location>
</feature>
<keyword evidence="4 5" id="KW-0472">Membrane</keyword>
<dbReference type="GO" id="GO:0008137">
    <property type="term" value="F:NADH dehydrogenase (ubiquinone) activity"/>
    <property type="evidence" value="ECO:0007669"/>
    <property type="project" value="InterPro"/>
</dbReference>
<keyword evidence="5" id="KW-0830">Ubiquinone</keyword>
<dbReference type="GO" id="GO:0005886">
    <property type="term" value="C:plasma membrane"/>
    <property type="evidence" value="ECO:0007669"/>
    <property type="project" value="UniProtKB-SubCell"/>
</dbReference>
<keyword evidence="3 5" id="KW-1133">Transmembrane helix</keyword>
<evidence type="ECO:0000256" key="5">
    <source>
        <dbReference type="HAMAP-Rule" id="MF_00445"/>
    </source>
</evidence>
<keyword evidence="2 5" id="KW-0812">Transmembrane</keyword>
<evidence type="ECO:0000259" key="7">
    <source>
        <dbReference type="Pfam" id="PF00361"/>
    </source>
</evidence>
<name>A0A8J2BJR0_9BACT</name>
<accession>A0A8J2BJR0</accession>